<dbReference type="OrthoDB" id="4036141at2759"/>
<sequence length="109" mass="11985">MGICGSKEARGSSPTALPNSTEPKVQKKPPTSNKRKDGHRLGSSTETEKPDLSAKDLAAKAAQERFDQEKKKNETGQLGKKLAVEKKKTSKDHALETYTNKNKTELVYD</sequence>
<evidence type="ECO:0000256" key="1">
    <source>
        <dbReference type="ARBA" id="ARBA00022707"/>
    </source>
</evidence>
<feature type="compositionally biased region" description="Polar residues" evidence="4">
    <location>
        <begin position="12"/>
        <end position="23"/>
    </location>
</feature>
<dbReference type="Proteomes" id="UP000769157">
    <property type="component" value="Unassembled WGS sequence"/>
</dbReference>
<reference evidence="5" key="1">
    <citation type="journal article" date="2021" name="Open Biol.">
        <title>Shared evolutionary footprints suggest mitochondrial oxidative damage underlies multiple complex I losses in fungi.</title>
        <authorList>
            <person name="Schikora-Tamarit M.A."/>
            <person name="Marcet-Houben M."/>
            <person name="Nosek J."/>
            <person name="Gabaldon T."/>
        </authorList>
    </citation>
    <scope>NUCLEOTIDE SEQUENCE</scope>
    <source>
        <strain evidence="5">CBS6075</strain>
    </source>
</reference>
<proteinExistence type="predicted"/>
<keyword evidence="3" id="KW-0449">Lipoprotein</keyword>
<organism evidence="5 6">
    <name type="scientific">Ogataea philodendri</name>
    <dbReference type="NCBI Taxonomy" id="1378263"/>
    <lineage>
        <taxon>Eukaryota</taxon>
        <taxon>Fungi</taxon>
        <taxon>Dikarya</taxon>
        <taxon>Ascomycota</taxon>
        <taxon>Saccharomycotina</taxon>
        <taxon>Pichiomycetes</taxon>
        <taxon>Pichiales</taxon>
        <taxon>Pichiaceae</taxon>
        <taxon>Ogataea</taxon>
    </lineage>
</organism>
<protein>
    <recommendedName>
        <fullName evidence="7">YGL108C-like protein</fullName>
    </recommendedName>
</protein>
<dbReference type="InterPro" id="IPR031632">
    <property type="entry name" value="SVIP"/>
</dbReference>
<feature type="region of interest" description="Disordered" evidence="4">
    <location>
        <begin position="1"/>
        <end position="109"/>
    </location>
</feature>
<dbReference type="EMBL" id="JAEUBE010000255">
    <property type="protein sequence ID" value="KAH3666528.1"/>
    <property type="molecule type" value="Genomic_DNA"/>
</dbReference>
<evidence type="ECO:0000256" key="4">
    <source>
        <dbReference type="SAM" id="MobiDB-lite"/>
    </source>
</evidence>
<dbReference type="Pfam" id="PF15811">
    <property type="entry name" value="SVIP"/>
    <property type="match status" value="1"/>
</dbReference>
<evidence type="ECO:0000256" key="2">
    <source>
        <dbReference type="ARBA" id="ARBA00023139"/>
    </source>
</evidence>
<name>A0A9P8T516_9ASCO</name>
<evidence type="ECO:0000313" key="6">
    <source>
        <dbReference type="Proteomes" id="UP000769157"/>
    </source>
</evidence>
<keyword evidence="2" id="KW-0564">Palmitate</keyword>
<feature type="compositionally biased region" description="Basic and acidic residues" evidence="4">
    <location>
        <begin position="46"/>
        <end position="74"/>
    </location>
</feature>
<accession>A0A9P8T516</accession>
<keyword evidence="6" id="KW-1185">Reference proteome</keyword>
<evidence type="ECO:0000256" key="3">
    <source>
        <dbReference type="ARBA" id="ARBA00023288"/>
    </source>
</evidence>
<keyword evidence="1" id="KW-0519">Myristate</keyword>
<comment type="caution">
    <text evidence="5">The sequence shown here is derived from an EMBL/GenBank/DDBJ whole genome shotgun (WGS) entry which is preliminary data.</text>
</comment>
<dbReference type="RefSeq" id="XP_046061659.1">
    <property type="nucleotide sequence ID" value="XM_046204508.1"/>
</dbReference>
<gene>
    <name evidence="5" type="ORF">OGAPHI_003525</name>
</gene>
<evidence type="ECO:0008006" key="7">
    <source>
        <dbReference type="Google" id="ProtNLM"/>
    </source>
</evidence>
<dbReference type="AlphaFoldDB" id="A0A9P8T516"/>
<feature type="compositionally biased region" description="Basic and acidic residues" evidence="4">
    <location>
        <begin position="82"/>
        <end position="95"/>
    </location>
</feature>
<reference evidence="5" key="2">
    <citation type="submission" date="2021-01" db="EMBL/GenBank/DDBJ databases">
        <authorList>
            <person name="Schikora-Tamarit M.A."/>
        </authorList>
    </citation>
    <scope>NUCLEOTIDE SEQUENCE</scope>
    <source>
        <strain evidence="5">CBS6075</strain>
    </source>
</reference>
<evidence type="ECO:0000313" key="5">
    <source>
        <dbReference type="EMBL" id="KAH3666528.1"/>
    </source>
</evidence>
<dbReference type="GeneID" id="70235490"/>